<evidence type="ECO:0000313" key="3">
    <source>
        <dbReference type="Proteomes" id="UP001371218"/>
    </source>
</evidence>
<dbReference type="InterPro" id="IPR029068">
    <property type="entry name" value="Glyas_Bleomycin-R_OHBP_Dase"/>
</dbReference>
<accession>A0ABU9BX96</accession>
<proteinExistence type="predicted"/>
<name>A0ABU9BX96_9BURK</name>
<gene>
    <name evidence="2" type="ORF">AACH06_26885</name>
</gene>
<dbReference type="PANTHER" id="PTHR36503">
    <property type="entry name" value="BLR2520 PROTEIN"/>
    <property type="match status" value="1"/>
</dbReference>
<dbReference type="Gene3D" id="3.10.180.10">
    <property type="entry name" value="2,3-Dihydroxybiphenyl 1,2-Dioxygenase, domain 1"/>
    <property type="match status" value="1"/>
</dbReference>
<evidence type="ECO:0000313" key="2">
    <source>
        <dbReference type="EMBL" id="MEK8034471.1"/>
    </source>
</evidence>
<keyword evidence="3" id="KW-1185">Reference proteome</keyword>
<evidence type="ECO:0000259" key="1">
    <source>
        <dbReference type="PROSITE" id="PS51819"/>
    </source>
</evidence>
<dbReference type="InterPro" id="IPR004360">
    <property type="entry name" value="Glyas_Fos-R_dOase_dom"/>
</dbReference>
<dbReference type="RefSeq" id="WP_341428900.1">
    <property type="nucleotide sequence ID" value="NZ_JBBUTG010000029.1"/>
</dbReference>
<protein>
    <submittedName>
        <fullName evidence="2">VOC family protein</fullName>
    </submittedName>
</protein>
<feature type="domain" description="VOC" evidence="1">
    <location>
        <begin position="3"/>
        <end position="127"/>
    </location>
</feature>
<comment type="caution">
    <text evidence="2">The sequence shown here is derived from an EMBL/GenBank/DDBJ whole genome shotgun (WGS) entry which is preliminary data.</text>
</comment>
<dbReference type="InterPro" id="IPR037523">
    <property type="entry name" value="VOC_core"/>
</dbReference>
<dbReference type="Proteomes" id="UP001371218">
    <property type="component" value="Unassembled WGS sequence"/>
</dbReference>
<organism evidence="2 3">
    <name type="scientific">Ideonella lacteola</name>
    <dbReference type="NCBI Taxonomy" id="2984193"/>
    <lineage>
        <taxon>Bacteria</taxon>
        <taxon>Pseudomonadati</taxon>
        <taxon>Pseudomonadota</taxon>
        <taxon>Betaproteobacteria</taxon>
        <taxon>Burkholderiales</taxon>
        <taxon>Sphaerotilaceae</taxon>
        <taxon>Ideonella</taxon>
    </lineage>
</organism>
<sequence length="139" mass="15243">MPKMIFISLPVTDLPACITFYDAIGFRRNPQFSDDHSACMVWSEAIYVMLVTHTKWRSFTQRPFPAPGTAGSMMSLSMDSRDAVDTLNAAAAQHGGQADANPPEDLGFMYTRDIADPDGHLWGIFWMDPAAAGGAQAER</sequence>
<dbReference type="EMBL" id="JBBUTG010000029">
    <property type="protein sequence ID" value="MEK8034471.1"/>
    <property type="molecule type" value="Genomic_DNA"/>
</dbReference>
<dbReference type="PANTHER" id="PTHR36503:SF2">
    <property type="entry name" value="BLR2408 PROTEIN"/>
    <property type="match status" value="1"/>
</dbReference>
<dbReference type="SUPFAM" id="SSF54593">
    <property type="entry name" value="Glyoxalase/Bleomycin resistance protein/Dihydroxybiphenyl dioxygenase"/>
    <property type="match status" value="1"/>
</dbReference>
<reference evidence="2 3" key="1">
    <citation type="submission" date="2024-04" db="EMBL/GenBank/DDBJ databases">
        <title>Novel species of the genus Ideonella isolated from streams.</title>
        <authorList>
            <person name="Lu H."/>
        </authorList>
    </citation>
    <scope>NUCLEOTIDE SEQUENCE [LARGE SCALE GENOMIC DNA]</scope>
    <source>
        <strain evidence="2 3">DXS29W</strain>
    </source>
</reference>
<dbReference type="PROSITE" id="PS51819">
    <property type="entry name" value="VOC"/>
    <property type="match status" value="1"/>
</dbReference>
<dbReference type="Pfam" id="PF00903">
    <property type="entry name" value="Glyoxalase"/>
    <property type="match status" value="1"/>
</dbReference>